<dbReference type="TAIR" id="AT3G63255"/>
<dbReference type="InParanoid" id="A0A1I9LLE1"/>
<dbReference type="AlphaFoldDB" id="A0A1I9LLE1"/>
<sequence length="95" mass="10424">MASSSFTTSSISGRLSGFGSQHLFMMFATACGQHFGISDRERERNPMNNGVRDLSKTTVSIGHVTAVYFPEAYPKAIDIAFPVVRLSFKNLCNKS</sequence>
<reference evidence="2 3" key="1">
    <citation type="journal article" date="2000" name="Nature">
        <title>Sequence and analysis of chromosome 3 of the plant Arabidopsis thaliana.</title>
        <authorList>
            <consortium name="European Union Chromosome 3 Arabidopsis Sequencing Consortium"/>
            <consortium name="Institute for Genomic Research"/>
            <consortium name="Kazusa DNA Research Institute"/>
            <person name="Salanoubat M."/>
            <person name="Lemcke K."/>
            <person name="Rieger M."/>
            <person name="Ansorge W."/>
            <person name="Unseld M."/>
            <person name="Fartmann B."/>
            <person name="Valle G."/>
            <person name="Blocker H."/>
            <person name="Perez-Alonso M."/>
            <person name="Obermaier B."/>
            <person name="Delseny M."/>
            <person name="Boutry M."/>
            <person name="Grivell L.A."/>
            <person name="Mache R."/>
            <person name="Puigdomenech P."/>
            <person name="De Simone V."/>
            <person name="Choisne N."/>
            <person name="Artiguenave F."/>
            <person name="Robert C."/>
            <person name="Brottier P."/>
            <person name="Wincker P."/>
            <person name="Cattolico L."/>
            <person name="Weissenbach J."/>
            <person name="Saurin W."/>
            <person name="Quetier F."/>
            <person name="Schafer M."/>
            <person name="Muller-Auer S."/>
            <person name="Gabel C."/>
            <person name="Fuchs M."/>
            <person name="Benes V."/>
            <person name="Wurmbach E."/>
            <person name="Drzonek H."/>
            <person name="Erfle H."/>
            <person name="Jordan N."/>
            <person name="Bangert S."/>
            <person name="Wiedelmann R."/>
            <person name="Kranz H."/>
            <person name="Voss H."/>
            <person name="Holland R."/>
            <person name="Brandt P."/>
            <person name="Nyakatura G."/>
            <person name="Vezzi A."/>
            <person name="D'Angelo M."/>
            <person name="Pallavicini A."/>
            <person name="Toppo S."/>
            <person name="Simionati B."/>
            <person name="Conrad A."/>
            <person name="Hornischer K."/>
            <person name="Kauer G."/>
            <person name="Lohnert T.H."/>
            <person name="Nordsiek G."/>
            <person name="Reichelt J."/>
            <person name="Scharfe M."/>
            <person name="Schon O."/>
            <person name="Bargues M."/>
            <person name="Terol J."/>
            <person name="Climent J."/>
            <person name="Navarro P."/>
            <person name="Collado C."/>
            <person name="Perez-Perez A."/>
            <person name="Ottenwalder B."/>
            <person name="Duchemin D."/>
            <person name="Cooke R."/>
            <person name="Laudie M."/>
            <person name="Berger-Llauro C."/>
            <person name="Purnelle B."/>
            <person name="Masuy D."/>
            <person name="de Haan M."/>
            <person name="Maarse A.C."/>
            <person name="Alcaraz J.P."/>
            <person name="Cottet A."/>
            <person name="Casacuberta E."/>
            <person name="Monfort A."/>
            <person name="Argiriou A."/>
            <person name="flores M."/>
            <person name="Liguori R."/>
            <person name="Vitale D."/>
            <person name="Mannhaupt G."/>
            <person name="Haase D."/>
            <person name="Schoof H."/>
            <person name="Rudd S."/>
            <person name="Zaccaria P."/>
            <person name="Mewes H.W."/>
            <person name="Mayer K.F."/>
            <person name="Kaul S."/>
            <person name="Town C.D."/>
            <person name="Koo H.L."/>
            <person name="Tallon L.J."/>
            <person name="Jenkins J."/>
            <person name="Rooney T."/>
            <person name="Rizzo M."/>
            <person name="Walts A."/>
            <person name="Utterback T."/>
            <person name="Fujii C.Y."/>
            <person name="Shea T.P."/>
            <person name="Creasy T.H."/>
            <person name="Haas B."/>
            <person name="Maiti R."/>
            <person name="Wu D."/>
            <person name="Peterson J."/>
            <person name="Van Aken S."/>
            <person name="Pai G."/>
            <person name="Militscher J."/>
            <person name="Sellers P."/>
            <person name="Gill J.E."/>
            <person name="Feldblyum T.V."/>
            <person name="Preuss D."/>
            <person name="Lin X."/>
            <person name="Nierman W.C."/>
            <person name="Salzberg S.L."/>
            <person name="White O."/>
            <person name="Venter J.C."/>
            <person name="Fraser C.M."/>
            <person name="Kaneko T."/>
            <person name="Nakamura Y."/>
            <person name="Sato S."/>
            <person name="Kato T."/>
            <person name="Asamizu E."/>
            <person name="Sasamoto S."/>
            <person name="Kimura T."/>
            <person name="Idesawa K."/>
            <person name="Kawashima K."/>
            <person name="Kishida Y."/>
            <person name="Kiyokawa C."/>
            <person name="Kohara M."/>
            <person name="Matsumoto M."/>
            <person name="Matsuno A."/>
            <person name="Muraki A."/>
            <person name="Nakayama S."/>
            <person name="Nakazaki N."/>
            <person name="Shinpo S."/>
            <person name="Takeuchi C."/>
            <person name="Wada T."/>
            <person name="Watanabe A."/>
            <person name="Yamada M."/>
            <person name="Yasuda M."/>
            <person name="Tabata S."/>
        </authorList>
    </citation>
    <scope>NUCLEOTIDE SEQUENCE [LARGE SCALE GENOMIC DNA]</scope>
    <source>
        <strain evidence="3">cv. Columbia</strain>
    </source>
</reference>
<dbReference type="EMBL" id="CP002686">
    <property type="protein sequence ID" value="ANM63399.1"/>
    <property type="molecule type" value="Genomic_DNA"/>
</dbReference>
<dbReference type="GeneID" id="28719427"/>
<dbReference type="RefSeq" id="NP_001325490.1">
    <property type="nucleotide sequence ID" value="NM_001340196.1"/>
</dbReference>
<name>A0A1I9LLE1_ARATH</name>
<dbReference type="ExpressionAtlas" id="A0A1I9LLE1">
    <property type="expression patterns" value="baseline"/>
</dbReference>
<proteinExistence type="predicted"/>
<protein>
    <submittedName>
        <fullName evidence="2">Uncharacterized protein</fullName>
    </submittedName>
</protein>
<gene>
    <name evidence="1 2" type="ordered locus">At3g63255</name>
</gene>
<reference evidence="3" key="2">
    <citation type="journal article" date="2017" name="Plant J.">
        <title>Araport11: a complete reannotation of the Arabidopsis thaliana reference genome.</title>
        <authorList>
            <person name="Cheng C.Y."/>
            <person name="Krishnakumar V."/>
            <person name="Chan A.P."/>
            <person name="Thibaud-Nissen F."/>
            <person name="Schobel S."/>
            <person name="Town C.D."/>
        </authorList>
    </citation>
    <scope>GENOME REANNOTATION</scope>
    <source>
        <strain evidence="3">cv. Columbia</strain>
    </source>
</reference>
<dbReference type="Proteomes" id="UP000006548">
    <property type="component" value="Chromosome 3"/>
</dbReference>
<dbReference type="Araport" id="AT3G63255"/>
<accession>A0A1I9LLE1</accession>
<evidence type="ECO:0000313" key="2">
    <source>
        <dbReference type="EMBL" id="ANM63399.1"/>
    </source>
</evidence>
<evidence type="ECO:0000313" key="1">
    <source>
        <dbReference type="Araport" id="AT3G63255"/>
    </source>
</evidence>
<evidence type="ECO:0000313" key="3">
    <source>
        <dbReference type="Proteomes" id="UP000006548"/>
    </source>
</evidence>
<keyword evidence="3" id="KW-1185">Reference proteome</keyword>
<organism evidence="2 3">
    <name type="scientific">Arabidopsis thaliana</name>
    <name type="common">Mouse-ear cress</name>
    <dbReference type="NCBI Taxonomy" id="3702"/>
    <lineage>
        <taxon>Eukaryota</taxon>
        <taxon>Viridiplantae</taxon>
        <taxon>Streptophyta</taxon>
        <taxon>Embryophyta</taxon>
        <taxon>Tracheophyta</taxon>
        <taxon>Spermatophyta</taxon>
        <taxon>Magnoliopsida</taxon>
        <taxon>eudicotyledons</taxon>
        <taxon>Gunneridae</taxon>
        <taxon>Pentapetalae</taxon>
        <taxon>rosids</taxon>
        <taxon>malvids</taxon>
        <taxon>Brassicales</taxon>
        <taxon>Brassicaceae</taxon>
        <taxon>Camelineae</taxon>
        <taxon>Arabidopsis</taxon>
    </lineage>
</organism>
<dbReference type="KEGG" id="ath:AT3G63255"/>